<keyword evidence="5" id="KW-0333">Golgi apparatus</keyword>
<comment type="similarity">
    <text evidence="2">Belongs to the VPS54 family.</text>
</comment>
<evidence type="ECO:0000256" key="5">
    <source>
        <dbReference type="ARBA" id="ARBA00023034"/>
    </source>
</evidence>
<accession>A0AAV8WLS5</accession>
<evidence type="ECO:0000256" key="7">
    <source>
        <dbReference type="SAM" id="Coils"/>
    </source>
</evidence>
<keyword evidence="3" id="KW-0813">Transport</keyword>
<evidence type="ECO:0000256" key="6">
    <source>
        <dbReference type="ARBA" id="ARBA00023054"/>
    </source>
</evidence>
<comment type="caution">
    <text evidence="8">The sequence shown here is derived from an EMBL/GenBank/DDBJ whole genome shotgun (WGS) entry which is preliminary data.</text>
</comment>
<evidence type="ECO:0000256" key="1">
    <source>
        <dbReference type="ARBA" id="ARBA00004601"/>
    </source>
</evidence>
<dbReference type="Proteomes" id="UP001162156">
    <property type="component" value="Unassembled WGS sequence"/>
</dbReference>
<name>A0AAV8WLS5_9CUCU</name>
<evidence type="ECO:0000313" key="9">
    <source>
        <dbReference type="Proteomes" id="UP001162156"/>
    </source>
</evidence>
<reference evidence="8" key="1">
    <citation type="journal article" date="2023" name="Insect Mol. Biol.">
        <title>Genome sequencing provides insights into the evolution of gene families encoding plant cell wall-degrading enzymes in longhorned beetles.</title>
        <authorList>
            <person name="Shin N.R."/>
            <person name="Okamura Y."/>
            <person name="Kirsch R."/>
            <person name="Pauchet Y."/>
        </authorList>
    </citation>
    <scope>NUCLEOTIDE SEQUENCE</scope>
    <source>
        <strain evidence="8">RBIC_L_NR</strain>
    </source>
</reference>
<proteinExistence type="inferred from homology"/>
<keyword evidence="6 7" id="KW-0175">Coiled coil</keyword>
<dbReference type="GO" id="GO:0015031">
    <property type="term" value="P:protein transport"/>
    <property type="evidence" value="ECO:0007669"/>
    <property type="project" value="UniProtKB-KW"/>
</dbReference>
<feature type="coiled-coil region" evidence="7">
    <location>
        <begin position="62"/>
        <end position="89"/>
    </location>
</feature>
<dbReference type="InterPro" id="IPR039745">
    <property type="entry name" value="Vps54"/>
</dbReference>
<gene>
    <name evidence="8" type="ORF">NQ314_020120</name>
</gene>
<dbReference type="GO" id="GO:0006896">
    <property type="term" value="P:Golgi to vacuole transport"/>
    <property type="evidence" value="ECO:0007669"/>
    <property type="project" value="TreeGrafter"/>
</dbReference>
<evidence type="ECO:0000256" key="3">
    <source>
        <dbReference type="ARBA" id="ARBA00022448"/>
    </source>
</evidence>
<evidence type="ECO:0000256" key="2">
    <source>
        <dbReference type="ARBA" id="ARBA00009150"/>
    </source>
</evidence>
<comment type="subcellular location">
    <subcellularLocation>
        <location evidence="1">Golgi apparatus</location>
        <location evidence="1">trans-Golgi network</location>
    </subcellularLocation>
</comment>
<sequence>MLSNEFERYAAADLHRPLEANDGVLETERLVSLVAGLLRQNHLQFLQTYKQEAVTAAQALLKQLMIEQLADAEDELDEIKGSVKLIQRVKAVHDVIKETAASSAGLLPNSQLNMRDTDNFLSLEEHVRVEVKLKDLLTSVCDYCNDRLASLISTQSDKQSITASQVTELSNIVESFTDMCENICGEAECCPESCL</sequence>
<protein>
    <submittedName>
        <fullName evidence="8">Uncharacterized protein</fullName>
    </submittedName>
</protein>
<dbReference type="EMBL" id="JANEYF010005661">
    <property type="protein sequence ID" value="KAJ8927449.1"/>
    <property type="molecule type" value="Genomic_DNA"/>
</dbReference>
<dbReference type="GO" id="GO:0005829">
    <property type="term" value="C:cytosol"/>
    <property type="evidence" value="ECO:0007669"/>
    <property type="project" value="GOC"/>
</dbReference>
<dbReference type="GO" id="GO:0042147">
    <property type="term" value="P:retrograde transport, endosome to Golgi"/>
    <property type="evidence" value="ECO:0007669"/>
    <property type="project" value="InterPro"/>
</dbReference>
<keyword evidence="4" id="KW-0653">Protein transport</keyword>
<evidence type="ECO:0000313" key="8">
    <source>
        <dbReference type="EMBL" id="KAJ8927449.1"/>
    </source>
</evidence>
<dbReference type="AlphaFoldDB" id="A0AAV8WLS5"/>
<dbReference type="GO" id="GO:0019905">
    <property type="term" value="F:syntaxin binding"/>
    <property type="evidence" value="ECO:0007669"/>
    <property type="project" value="TreeGrafter"/>
</dbReference>
<dbReference type="GO" id="GO:0000938">
    <property type="term" value="C:GARP complex"/>
    <property type="evidence" value="ECO:0007669"/>
    <property type="project" value="InterPro"/>
</dbReference>
<keyword evidence="9" id="KW-1185">Reference proteome</keyword>
<dbReference type="PANTHER" id="PTHR12965:SF0">
    <property type="entry name" value="VACUOLAR PROTEIN SORTING-ASSOCIATED PROTEIN 54"/>
    <property type="match status" value="1"/>
</dbReference>
<dbReference type="PANTHER" id="PTHR12965">
    <property type="entry name" value="VACUOLAR PROTEIN SORTING 54"/>
    <property type="match status" value="1"/>
</dbReference>
<evidence type="ECO:0000256" key="4">
    <source>
        <dbReference type="ARBA" id="ARBA00022927"/>
    </source>
</evidence>
<organism evidence="8 9">
    <name type="scientific">Rhamnusium bicolor</name>
    <dbReference type="NCBI Taxonomy" id="1586634"/>
    <lineage>
        <taxon>Eukaryota</taxon>
        <taxon>Metazoa</taxon>
        <taxon>Ecdysozoa</taxon>
        <taxon>Arthropoda</taxon>
        <taxon>Hexapoda</taxon>
        <taxon>Insecta</taxon>
        <taxon>Pterygota</taxon>
        <taxon>Neoptera</taxon>
        <taxon>Endopterygota</taxon>
        <taxon>Coleoptera</taxon>
        <taxon>Polyphaga</taxon>
        <taxon>Cucujiformia</taxon>
        <taxon>Chrysomeloidea</taxon>
        <taxon>Cerambycidae</taxon>
        <taxon>Lepturinae</taxon>
        <taxon>Rhagiini</taxon>
        <taxon>Rhamnusium</taxon>
    </lineage>
</organism>